<feature type="region of interest" description="Disordered" evidence="4">
    <location>
        <begin position="691"/>
        <end position="710"/>
    </location>
</feature>
<keyword evidence="1" id="KW-0677">Repeat</keyword>
<sequence>MTSHTWRLQPEGTAHDDRYDARADCHRRLRGPYTGLGTLLRSLVPDAHRARPELVAHHAVEILSAAPELKDLIGAGPQTLTSLAVPNERTRLYPAKRTRRLAHGIIEFLHGHARERGHALALRFDRVDEADHTDQEFLAILLRRALPDLVMVTVHTGGTDLIPELTTTLAAHATHTIAQHPDEHEDLTDNHKLALAYVESDGTSHDPAEQAAYRRVDAAERARLHDQRAAELRRSGDWSLCLGAIPYHLEHGSDREAAADAFLEAAEYLVSMGFYHSLLDVAGRGTALMDPAEEPRKYWMLGTKVTTALAILGRPEEAERRYIELRAMFDQPMLHIFSGYALAMLYTRYYPAEQKDHQLAKAHLNNVLAMASLLPDHDQRVFQSVFNRNGLALVELQLGNPTEALRLVSTGLADIDRELPAEKHRLHRSVLVHNRGRVYTALGRLEEALADIDTVIELDPNYPDYYFDRADVRRRMGDLPGALADYSESITFAAPFWEMHYNRADLRLELGDLAGAIADLGYVLELEPDELDARINLASLLREQDDAAGSLAQIEEGLRHHPGDARLLCARGLLALDAGADQAALRDFDLALNAEPDLVSALANRAALVLETGDHRTAVADLTRALAIEADNPDLLYNRGYVHQSAGDWESASRDYTAALLLPGADRADLLRHRAECHLALGDPTAHQADLAAAESAASSPNAAADPVRS</sequence>
<dbReference type="Proteomes" id="UP001596067">
    <property type="component" value="Unassembled WGS sequence"/>
</dbReference>
<organism evidence="5 6">
    <name type="scientific">Kitasatospora aburaviensis</name>
    <dbReference type="NCBI Taxonomy" id="67265"/>
    <lineage>
        <taxon>Bacteria</taxon>
        <taxon>Bacillati</taxon>
        <taxon>Actinomycetota</taxon>
        <taxon>Actinomycetes</taxon>
        <taxon>Kitasatosporales</taxon>
        <taxon>Streptomycetaceae</taxon>
        <taxon>Kitasatospora</taxon>
    </lineage>
</organism>
<dbReference type="PANTHER" id="PTHR44858">
    <property type="entry name" value="TETRATRICOPEPTIDE REPEAT PROTEIN 6"/>
    <property type="match status" value="1"/>
</dbReference>
<feature type="repeat" description="TPR" evidence="3">
    <location>
        <begin position="429"/>
        <end position="462"/>
    </location>
</feature>
<evidence type="ECO:0000256" key="3">
    <source>
        <dbReference type="PROSITE-ProRule" id="PRU00339"/>
    </source>
</evidence>
<dbReference type="SMART" id="SM00028">
    <property type="entry name" value="TPR"/>
    <property type="match status" value="7"/>
</dbReference>
<reference evidence="6" key="1">
    <citation type="journal article" date="2019" name="Int. J. Syst. Evol. Microbiol.">
        <title>The Global Catalogue of Microorganisms (GCM) 10K type strain sequencing project: providing services to taxonomists for standard genome sequencing and annotation.</title>
        <authorList>
            <consortium name="The Broad Institute Genomics Platform"/>
            <consortium name="The Broad Institute Genome Sequencing Center for Infectious Disease"/>
            <person name="Wu L."/>
            <person name="Ma J."/>
        </authorList>
    </citation>
    <scope>NUCLEOTIDE SEQUENCE [LARGE SCALE GENOMIC DNA]</scope>
    <source>
        <strain evidence="6">CGMCC 4.1469</strain>
    </source>
</reference>
<proteinExistence type="predicted"/>
<evidence type="ECO:0000256" key="2">
    <source>
        <dbReference type="ARBA" id="ARBA00022803"/>
    </source>
</evidence>
<dbReference type="Pfam" id="PF13414">
    <property type="entry name" value="TPR_11"/>
    <property type="match status" value="1"/>
</dbReference>
<comment type="caution">
    <text evidence="5">The sequence shown here is derived from an EMBL/GenBank/DDBJ whole genome shotgun (WGS) entry which is preliminary data.</text>
</comment>
<dbReference type="InterPro" id="IPR011990">
    <property type="entry name" value="TPR-like_helical_dom_sf"/>
</dbReference>
<evidence type="ECO:0000256" key="1">
    <source>
        <dbReference type="ARBA" id="ARBA00022737"/>
    </source>
</evidence>
<gene>
    <name evidence="5" type="ORF">ACFP0N_16390</name>
</gene>
<evidence type="ECO:0000256" key="4">
    <source>
        <dbReference type="SAM" id="MobiDB-lite"/>
    </source>
</evidence>
<keyword evidence="2 3" id="KW-0802">TPR repeat</keyword>
<name>A0ABW1EWR8_9ACTN</name>
<keyword evidence="6" id="KW-1185">Reference proteome</keyword>
<evidence type="ECO:0000313" key="5">
    <source>
        <dbReference type="EMBL" id="MFC5886546.1"/>
    </source>
</evidence>
<accession>A0ABW1EWR8</accession>
<dbReference type="InterPro" id="IPR019734">
    <property type="entry name" value="TPR_rpt"/>
</dbReference>
<dbReference type="Gene3D" id="1.25.40.10">
    <property type="entry name" value="Tetratricopeptide repeat domain"/>
    <property type="match status" value="2"/>
</dbReference>
<dbReference type="EMBL" id="JBHSOD010000018">
    <property type="protein sequence ID" value="MFC5886546.1"/>
    <property type="molecule type" value="Genomic_DNA"/>
</dbReference>
<dbReference type="SUPFAM" id="SSF48452">
    <property type="entry name" value="TPR-like"/>
    <property type="match status" value="1"/>
</dbReference>
<evidence type="ECO:0000313" key="6">
    <source>
        <dbReference type="Proteomes" id="UP001596067"/>
    </source>
</evidence>
<dbReference type="PROSITE" id="PS50005">
    <property type="entry name" value="TPR"/>
    <property type="match status" value="1"/>
</dbReference>
<dbReference type="PANTHER" id="PTHR44858:SF1">
    <property type="entry name" value="UDP-N-ACETYLGLUCOSAMINE--PEPTIDE N-ACETYLGLUCOSAMINYLTRANSFERASE SPINDLY-RELATED"/>
    <property type="match status" value="1"/>
</dbReference>
<protein>
    <submittedName>
        <fullName evidence="5">Tetratricopeptide repeat protein</fullName>
    </submittedName>
</protein>
<dbReference type="InterPro" id="IPR050498">
    <property type="entry name" value="Ycf3"/>
</dbReference>
<dbReference type="RefSeq" id="WP_313762351.1">
    <property type="nucleotide sequence ID" value="NZ_BAAAVH010000009.1"/>
</dbReference>
<dbReference type="Pfam" id="PF14559">
    <property type="entry name" value="TPR_19"/>
    <property type="match status" value="1"/>
</dbReference>